<evidence type="ECO:0000256" key="5">
    <source>
        <dbReference type="ARBA" id="ARBA00022989"/>
    </source>
</evidence>
<feature type="domain" description="ABC transmembrane type-1" evidence="8">
    <location>
        <begin position="69"/>
        <end position="285"/>
    </location>
</feature>
<gene>
    <name evidence="9" type="ORF">IO98_17330</name>
</gene>
<feature type="transmembrane region" description="Helical" evidence="7">
    <location>
        <begin position="106"/>
        <end position="127"/>
    </location>
</feature>
<dbReference type="RefSeq" id="WP_051835259.1">
    <property type="nucleotide sequence ID" value="NZ_JPME01000021.1"/>
</dbReference>
<dbReference type="CDD" id="cd06261">
    <property type="entry name" value="TM_PBP2"/>
    <property type="match status" value="1"/>
</dbReference>
<dbReference type="PANTHER" id="PTHR43227:SF11">
    <property type="entry name" value="BLL4140 PROTEIN"/>
    <property type="match status" value="1"/>
</dbReference>
<name>A0A084JJ72_9FIRM</name>
<dbReference type="Pfam" id="PF00528">
    <property type="entry name" value="BPD_transp_1"/>
    <property type="match status" value="1"/>
</dbReference>
<accession>A0A084JJ72</accession>
<evidence type="ECO:0000313" key="10">
    <source>
        <dbReference type="Proteomes" id="UP000028525"/>
    </source>
</evidence>
<dbReference type="InterPro" id="IPR000515">
    <property type="entry name" value="MetI-like"/>
</dbReference>
<evidence type="ECO:0000256" key="2">
    <source>
        <dbReference type="ARBA" id="ARBA00022448"/>
    </source>
</evidence>
<dbReference type="EMBL" id="JPME01000021">
    <property type="protein sequence ID" value="KEZ89006.1"/>
    <property type="molecule type" value="Genomic_DNA"/>
</dbReference>
<dbReference type="Gene3D" id="1.10.3720.10">
    <property type="entry name" value="MetI-like"/>
    <property type="match status" value="1"/>
</dbReference>
<evidence type="ECO:0000256" key="4">
    <source>
        <dbReference type="ARBA" id="ARBA00022692"/>
    </source>
</evidence>
<keyword evidence="3" id="KW-1003">Cell membrane</keyword>
<dbReference type="STRING" id="29354.IO98_17330"/>
<keyword evidence="4 7" id="KW-0812">Transmembrane</keyword>
<dbReference type="InterPro" id="IPR035906">
    <property type="entry name" value="MetI-like_sf"/>
</dbReference>
<sequence length="293" mass="32417">MKKRAFHFIEPYLYLLPAFSMLLLFTYYPFVQNAILSLFTVNKFREIKEFAGLANYVRVLTDEKFLRAMGNTFIYVFTTVPISIVFGFALALLARRHHRISIAYEALFALSMAVSASVIAMIFQLAYNPSMGIINKLSGISVSWLTDPKTALLSLIIVQIWSNIGYNFIFLFSALRGLSDEVLESAQVDGAVGIKLLGKILIPLVSPTLLFLLVKDIAYAMTTASLTLILTTNNGATGQPNGATETIMSYIYGKAIIGTNYNAAFAATMVGFILAAIMMVFSLILDKKKVNYD</sequence>
<keyword evidence="10" id="KW-1185">Reference proteome</keyword>
<organism evidence="9 10">
    <name type="scientific">Lacrimispora celerecrescens</name>
    <dbReference type="NCBI Taxonomy" id="29354"/>
    <lineage>
        <taxon>Bacteria</taxon>
        <taxon>Bacillati</taxon>
        <taxon>Bacillota</taxon>
        <taxon>Clostridia</taxon>
        <taxon>Lachnospirales</taxon>
        <taxon>Lachnospiraceae</taxon>
        <taxon>Lacrimispora</taxon>
    </lineage>
</organism>
<comment type="similarity">
    <text evidence="7">Belongs to the binding-protein-dependent transport system permease family.</text>
</comment>
<dbReference type="PANTHER" id="PTHR43227">
    <property type="entry name" value="BLL4140 PROTEIN"/>
    <property type="match status" value="1"/>
</dbReference>
<evidence type="ECO:0000256" key="7">
    <source>
        <dbReference type="RuleBase" id="RU363032"/>
    </source>
</evidence>
<evidence type="ECO:0000256" key="1">
    <source>
        <dbReference type="ARBA" id="ARBA00004651"/>
    </source>
</evidence>
<reference evidence="9 10" key="1">
    <citation type="submission" date="2014-07" db="EMBL/GenBank/DDBJ databases">
        <title>Draft genome of Clostridium celerecrescens 152B isolated from sediments associated with methane hydrate from Krishna Godavari basin.</title>
        <authorList>
            <person name="Honkalas V.S."/>
            <person name="Dabir A.P."/>
            <person name="Arora P."/>
            <person name="Dhakephalkar P.K."/>
        </authorList>
    </citation>
    <scope>NUCLEOTIDE SEQUENCE [LARGE SCALE GENOMIC DNA]</scope>
    <source>
        <strain evidence="9 10">152B</strain>
    </source>
</reference>
<evidence type="ECO:0000259" key="8">
    <source>
        <dbReference type="PROSITE" id="PS50928"/>
    </source>
</evidence>
<dbReference type="SUPFAM" id="SSF161098">
    <property type="entry name" value="MetI-like"/>
    <property type="match status" value="1"/>
</dbReference>
<keyword evidence="6 7" id="KW-0472">Membrane</keyword>
<dbReference type="GO" id="GO:0005886">
    <property type="term" value="C:plasma membrane"/>
    <property type="evidence" value="ECO:0007669"/>
    <property type="project" value="UniProtKB-SubCell"/>
</dbReference>
<dbReference type="Proteomes" id="UP000028525">
    <property type="component" value="Unassembled WGS sequence"/>
</dbReference>
<comment type="subcellular location">
    <subcellularLocation>
        <location evidence="1 7">Cell membrane</location>
        <topology evidence="1 7">Multi-pass membrane protein</topology>
    </subcellularLocation>
</comment>
<evidence type="ECO:0000256" key="6">
    <source>
        <dbReference type="ARBA" id="ARBA00023136"/>
    </source>
</evidence>
<evidence type="ECO:0000256" key="3">
    <source>
        <dbReference type="ARBA" id="ARBA00022475"/>
    </source>
</evidence>
<dbReference type="AlphaFoldDB" id="A0A084JJ72"/>
<keyword evidence="5 7" id="KW-1133">Transmembrane helix</keyword>
<feature type="transmembrane region" description="Helical" evidence="7">
    <location>
        <begin position="12"/>
        <end position="30"/>
    </location>
</feature>
<evidence type="ECO:0000313" key="9">
    <source>
        <dbReference type="EMBL" id="KEZ89006.1"/>
    </source>
</evidence>
<feature type="transmembrane region" description="Helical" evidence="7">
    <location>
        <begin position="73"/>
        <end position="94"/>
    </location>
</feature>
<dbReference type="InterPro" id="IPR050809">
    <property type="entry name" value="UgpAE/MalFG_permease"/>
</dbReference>
<feature type="transmembrane region" description="Helical" evidence="7">
    <location>
        <begin position="196"/>
        <end position="214"/>
    </location>
</feature>
<dbReference type="PROSITE" id="PS50928">
    <property type="entry name" value="ABC_TM1"/>
    <property type="match status" value="1"/>
</dbReference>
<keyword evidence="2 7" id="KW-0813">Transport</keyword>
<dbReference type="OrthoDB" id="9779462at2"/>
<feature type="transmembrane region" description="Helical" evidence="7">
    <location>
        <begin position="151"/>
        <end position="175"/>
    </location>
</feature>
<dbReference type="GO" id="GO:0055085">
    <property type="term" value="P:transmembrane transport"/>
    <property type="evidence" value="ECO:0007669"/>
    <property type="project" value="InterPro"/>
</dbReference>
<feature type="transmembrane region" description="Helical" evidence="7">
    <location>
        <begin position="263"/>
        <end position="285"/>
    </location>
</feature>
<proteinExistence type="inferred from homology"/>
<comment type="caution">
    <text evidence="9">The sequence shown here is derived from an EMBL/GenBank/DDBJ whole genome shotgun (WGS) entry which is preliminary data.</text>
</comment>
<protein>
    <recommendedName>
        <fullName evidence="8">ABC transmembrane type-1 domain-containing protein</fullName>
    </recommendedName>
</protein>